<dbReference type="EnsemblMetazoa" id="HelroT180520">
    <property type="protein sequence ID" value="HelroP180520"/>
    <property type="gene ID" value="HelroG180520"/>
</dbReference>
<dbReference type="HOGENOM" id="CLU_886460_0_0_1"/>
<evidence type="ECO:0000313" key="10">
    <source>
        <dbReference type="EMBL" id="ESN93868.1"/>
    </source>
</evidence>
<keyword evidence="12" id="KW-1185">Reference proteome</keyword>
<keyword evidence="4 8" id="KW-1133">Transmembrane helix</keyword>
<evidence type="ECO:0000256" key="5">
    <source>
        <dbReference type="ARBA" id="ARBA00023128"/>
    </source>
</evidence>
<evidence type="ECO:0000256" key="8">
    <source>
        <dbReference type="SAM" id="Phobius"/>
    </source>
</evidence>
<evidence type="ECO:0000256" key="6">
    <source>
        <dbReference type="ARBA" id="ARBA00023136"/>
    </source>
</evidence>
<feature type="domain" description="Armadillo repeat-containing" evidence="9">
    <location>
        <begin position="87"/>
        <end position="226"/>
    </location>
</feature>
<organism evidence="11 12">
    <name type="scientific">Helobdella robusta</name>
    <name type="common">Californian leech</name>
    <dbReference type="NCBI Taxonomy" id="6412"/>
    <lineage>
        <taxon>Eukaryota</taxon>
        <taxon>Metazoa</taxon>
        <taxon>Spiralia</taxon>
        <taxon>Lophotrochozoa</taxon>
        <taxon>Annelida</taxon>
        <taxon>Clitellata</taxon>
        <taxon>Hirudinea</taxon>
        <taxon>Rhynchobdellida</taxon>
        <taxon>Glossiphoniidae</taxon>
        <taxon>Helobdella</taxon>
    </lineage>
</organism>
<dbReference type="GO" id="GO:0031966">
    <property type="term" value="C:mitochondrial membrane"/>
    <property type="evidence" value="ECO:0007669"/>
    <property type="project" value="UniProtKB-SubCell"/>
</dbReference>
<keyword evidence="6 8" id="KW-0472">Membrane</keyword>
<keyword evidence="5" id="KW-0496">Mitochondrion</keyword>
<dbReference type="PANTHER" id="PTHR15712:SF23">
    <property type="entry name" value="ARMADILLO REPEAT CONTAINING 10"/>
    <property type="match status" value="1"/>
</dbReference>
<dbReference type="InParanoid" id="T1FG02"/>
<evidence type="ECO:0000313" key="12">
    <source>
        <dbReference type="Proteomes" id="UP000015101"/>
    </source>
</evidence>
<evidence type="ECO:0000256" key="7">
    <source>
        <dbReference type="SAM" id="MobiDB-lite"/>
    </source>
</evidence>
<evidence type="ECO:0000256" key="1">
    <source>
        <dbReference type="ARBA" id="ARBA00004167"/>
    </source>
</evidence>
<protein>
    <recommendedName>
        <fullName evidence="9">Armadillo repeat-containing domain-containing protein</fullName>
    </recommendedName>
</protein>
<dbReference type="EMBL" id="KB097587">
    <property type="protein sequence ID" value="ESN93868.1"/>
    <property type="molecule type" value="Genomic_DNA"/>
</dbReference>
<evidence type="ECO:0000256" key="3">
    <source>
        <dbReference type="ARBA" id="ARBA00022692"/>
    </source>
</evidence>
<dbReference type="InterPro" id="IPR051303">
    <property type="entry name" value="Armcx_regulator"/>
</dbReference>
<comment type="subcellular location">
    <subcellularLocation>
        <location evidence="1">Membrane</location>
        <topology evidence="1">Single-pass membrane protein</topology>
    </subcellularLocation>
    <subcellularLocation>
        <location evidence="2">Mitochondrion membrane</location>
    </subcellularLocation>
</comment>
<dbReference type="Pfam" id="PF04826">
    <property type="entry name" value="Arm_2"/>
    <property type="match status" value="1"/>
</dbReference>
<evidence type="ECO:0000259" key="9">
    <source>
        <dbReference type="Pfam" id="PF04826"/>
    </source>
</evidence>
<reference evidence="10 12" key="2">
    <citation type="journal article" date="2013" name="Nature">
        <title>Insights into bilaterian evolution from three spiralian genomes.</title>
        <authorList>
            <person name="Simakov O."/>
            <person name="Marletaz F."/>
            <person name="Cho S.J."/>
            <person name="Edsinger-Gonzales E."/>
            <person name="Havlak P."/>
            <person name="Hellsten U."/>
            <person name="Kuo D.H."/>
            <person name="Larsson T."/>
            <person name="Lv J."/>
            <person name="Arendt D."/>
            <person name="Savage R."/>
            <person name="Osoegawa K."/>
            <person name="de Jong P."/>
            <person name="Grimwood J."/>
            <person name="Chapman J.A."/>
            <person name="Shapiro H."/>
            <person name="Aerts A."/>
            <person name="Otillar R.P."/>
            <person name="Terry A.Y."/>
            <person name="Boore J.L."/>
            <person name="Grigoriev I.V."/>
            <person name="Lindberg D.R."/>
            <person name="Seaver E.C."/>
            <person name="Weisblat D.A."/>
            <person name="Putnam N.H."/>
            <person name="Rokhsar D.S."/>
        </authorList>
    </citation>
    <scope>NUCLEOTIDE SEQUENCE</scope>
</reference>
<dbReference type="PANTHER" id="PTHR15712">
    <property type="entry name" value="ARMADILLO REPEAT CONTAINING PROTEIN"/>
    <property type="match status" value="1"/>
</dbReference>
<sequence>MHQYAISYKKILIASVVGVSCFVLYRRFFRRKSKTPTKPSSKESNASEMKNVNSKKNPAKKNFNIINKYVAVQYLHHLREVYDRPDSKQLMMLLNTIAELAAFTENQPTIPTVLRYLELDVLANHPTKVSLWFLINMSLVDDYHQLFLSKICTIFSHVWLKNKINCQLEALKLLINLVNNEDVVVEFVSTPVPDDYVADPLNNRYFEDRDVLLRWLILLNIFMNYVVKDKSVLGPAPEPKPLTLPSCKLPSSTVSNPSICHTFGNIYFDESFRLRLLDSLCLCHKKLSKANDEEMYQLNLQLMFMVQELTSILK</sequence>
<dbReference type="KEGG" id="hro:HELRODRAFT_180520"/>
<feature type="compositionally biased region" description="Polar residues" evidence="7">
    <location>
        <begin position="46"/>
        <end position="56"/>
    </location>
</feature>
<feature type="transmembrane region" description="Helical" evidence="8">
    <location>
        <begin position="6"/>
        <end position="25"/>
    </location>
</feature>
<dbReference type="RefSeq" id="XP_009028072.1">
    <property type="nucleotide sequence ID" value="XM_009029824.1"/>
</dbReference>
<evidence type="ECO:0000256" key="4">
    <source>
        <dbReference type="ARBA" id="ARBA00022989"/>
    </source>
</evidence>
<gene>
    <name evidence="11" type="primary">20207751</name>
    <name evidence="10" type="ORF">HELRODRAFT_180520</name>
</gene>
<dbReference type="InterPro" id="IPR006911">
    <property type="entry name" value="ARM-rpt_dom"/>
</dbReference>
<dbReference type="GeneID" id="20207751"/>
<dbReference type="CTD" id="20207751"/>
<accession>T1FG02</accession>
<dbReference type="OrthoDB" id="10017790at2759"/>
<name>T1FG02_HELRO</name>
<dbReference type="Proteomes" id="UP000015101">
    <property type="component" value="Unassembled WGS sequence"/>
</dbReference>
<dbReference type="AlphaFoldDB" id="T1FG02"/>
<dbReference type="GO" id="GO:0005739">
    <property type="term" value="C:mitochondrion"/>
    <property type="evidence" value="ECO:0000318"/>
    <property type="project" value="GO_Central"/>
</dbReference>
<reference evidence="11" key="3">
    <citation type="submission" date="2015-06" db="UniProtKB">
        <authorList>
            <consortium name="EnsemblMetazoa"/>
        </authorList>
    </citation>
    <scope>IDENTIFICATION</scope>
</reference>
<evidence type="ECO:0000256" key="2">
    <source>
        <dbReference type="ARBA" id="ARBA00004325"/>
    </source>
</evidence>
<reference evidence="12" key="1">
    <citation type="submission" date="2012-12" db="EMBL/GenBank/DDBJ databases">
        <authorList>
            <person name="Hellsten U."/>
            <person name="Grimwood J."/>
            <person name="Chapman J.A."/>
            <person name="Shapiro H."/>
            <person name="Aerts A."/>
            <person name="Otillar R.P."/>
            <person name="Terry A.Y."/>
            <person name="Boore J.L."/>
            <person name="Simakov O."/>
            <person name="Marletaz F."/>
            <person name="Cho S.-J."/>
            <person name="Edsinger-Gonzales E."/>
            <person name="Havlak P."/>
            <person name="Kuo D.-H."/>
            <person name="Larsson T."/>
            <person name="Lv J."/>
            <person name="Arendt D."/>
            <person name="Savage R."/>
            <person name="Osoegawa K."/>
            <person name="de Jong P."/>
            <person name="Lindberg D.R."/>
            <person name="Seaver E.C."/>
            <person name="Weisblat D.A."/>
            <person name="Putnam N.H."/>
            <person name="Grigoriev I.V."/>
            <person name="Rokhsar D.S."/>
        </authorList>
    </citation>
    <scope>NUCLEOTIDE SEQUENCE</scope>
</reference>
<proteinExistence type="predicted"/>
<evidence type="ECO:0000313" key="11">
    <source>
        <dbReference type="EnsemblMetazoa" id="HelroP180520"/>
    </source>
</evidence>
<dbReference type="EMBL" id="AMQM01007233">
    <property type="status" value="NOT_ANNOTATED_CDS"/>
    <property type="molecule type" value="Genomic_DNA"/>
</dbReference>
<keyword evidence="3 8" id="KW-0812">Transmembrane</keyword>
<feature type="region of interest" description="Disordered" evidence="7">
    <location>
        <begin position="34"/>
        <end position="58"/>
    </location>
</feature>